<dbReference type="InterPro" id="IPR050595">
    <property type="entry name" value="Bact_response_regulator"/>
</dbReference>
<dbReference type="Proteomes" id="UP000727907">
    <property type="component" value="Unassembled WGS sequence"/>
</dbReference>
<feature type="domain" description="Response regulatory" evidence="3">
    <location>
        <begin position="7"/>
        <end position="121"/>
    </location>
</feature>
<dbReference type="Pfam" id="PF00072">
    <property type="entry name" value="Response_reg"/>
    <property type="match status" value="1"/>
</dbReference>
<dbReference type="EMBL" id="JAHOPB010000001">
    <property type="protein sequence ID" value="MBU8872892.1"/>
    <property type="molecule type" value="Genomic_DNA"/>
</dbReference>
<evidence type="ECO:0000256" key="1">
    <source>
        <dbReference type="ARBA" id="ARBA00022553"/>
    </source>
</evidence>
<evidence type="ECO:0000313" key="5">
    <source>
        <dbReference type="Proteomes" id="UP000727907"/>
    </source>
</evidence>
<dbReference type="SMART" id="SM00448">
    <property type="entry name" value="REC"/>
    <property type="match status" value="1"/>
</dbReference>
<keyword evidence="1 2" id="KW-0597">Phosphoprotein</keyword>
<feature type="modified residue" description="4-aspartylphosphate" evidence="2">
    <location>
        <position position="56"/>
    </location>
</feature>
<sequence>MGIEAPLVLVVDDDDAVRSALSFALHAEGFCVRSYASSAGLLAESIPCRNCLLITDYRMPEVDGLELIERLRGSKPDLPIILISGLVNRALRGRAARLGVSAVLEKPLSGPGLVETIQHIFHGSA</sequence>
<name>A0ABS6IE66_9HYPH</name>
<dbReference type="PANTHER" id="PTHR44591">
    <property type="entry name" value="STRESS RESPONSE REGULATOR PROTEIN 1"/>
    <property type="match status" value="1"/>
</dbReference>
<dbReference type="PROSITE" id="PS50110">
    <property type="entry name" value="RESPONSE_REGULATORY"/>
    <property type="match status" value="1"/>
</dbReference>
<dbReference type="RefSeq" id="WP_216957170.1">
    <property type="nucleotide sequence ID" value="NZ_JAHOPB010000001.1"/>
</dbReference>
<gene>
    <name evidence="4" type="ORF">KQ910_03915</name>
</gene>
<proteinExistence type="predicted"/>
<dbReference type="InterPro" id="IPR001789">
    <property type="entry name" value="Sig_transdc_resp-reg_receiver"/>
</dbReference>
<dbReference type="PANTHER" id="PTHR44591:SF25">
    <property type="entry name" value="CHEMOTAXIS TWO-COMPONENT RESPONSE REGULATOR"/>
    <property type="match status" value="1"/>
</dbReference>
<evidence type="ECO:0000259" key="3">
    <source>
        <dbReference type="PROSITE" id="PS50110"/>
    </source>
</evidence>
<accession>A0ABS6IE66</accession>
<keyword evidence="5" id="KW-1185">Reference proteome</keyword>
<protein>
    <submittedName>
        <fullName evidence="4">Response regulator</fullName>
    </submittedName>
</protein>
<comment type="caution">
    <text evidence="4">The sequence shown here is derived from an EMBL/GenBank/DDBJ whole genome shotgun (WGS) entry which is preliminary data.</text>
</comment>
<evidence type="ECO:0000256" key="2">
    <source>
        <dbReference type="PROSITE-ProRule" id="PRU00169"/>
    </source>
</evidence>
<organism evidence="4 5">
    <name type="scientific">Reyranella humidisoli</name>
    <dbReference type="NCBI Taxonomy" id="2849149"/>
    <lineage>
        <taxon>Bacteria</taxon>
        <taxon>Pseudomonadati</taxon>
        <taxon>Pseudomonadota</taxon>
        <taxon>Alphaproteobacteria</taxon>
        <taxon>Hyphomicrobiales</taxon>
        <taxon>Reyranellaceae</taxon>
        <taxon>Reyranella</taxon>
    </lineage>
</organism>
<reference evidence="4 5" key="1">
    <citation type="submission" date="2021-06" db="EMBL/GenBank/DDBJ databases">
        <authorList>
            <person name="Lee D.H."/>
        </authorList>
    </citation>
    <scope>NUCLEOTIDE SEQUENCE [LARGE SCALE GENOMIC DNA]</scope>
    <source>
        <strain evidence="4 5">MMS21-HV4-11</strain>
    </source>
</reference>
<evidence type="ECO:0000313" key="4">
    <source>
        <dbReference type="EMBL" id="MBU8872892.1"/>
    </source>
</evidence>